<gene>
    <name evidence="1" type="ORF">HID58_055618</name>
</gene>
<keyword evidence="2" id="KW-1185">Reference proteome</keyword>
<comment type="caution">
    <text evidence="1">The sequence shown here is derived from an EMBL/GenBank/DDBJ whole genome shotgun (WGS) entry which is preliminary data.</text>
</comment>
<dbReference type="Proteomes" id="UP000824890">
    <property type="component" value="Unassembled WGS sequence"/>
</dbReference>
<organism evidence="1 2">
    <name type="scientific">Brassica napus</name>
    <name type="common">Rape</name>
    <dbReference type="NCBI Taxonomy" id="3708"/>
    <lineage>
        <taxon>Eukaryota</taxon>
        <taxon>Viridiplantae</taxon>
        <taxon>Streptophyta</taxon>
        <taxon>Embryophyta</taxon>
        <taxon>Tracheophyta</taxon>
        <taxon>Spermatophyta</taxon>
        <taxon>Magnoliopsida</taxon>
        <taxon>eudicotyledons</taxon>
        <taxon>Gunneridae</taxon>
        <taxon>Pentapetalae</taxon>
        <taxon>rosids</taxon>
        <taxon>malvids</taxon>
        <taxon>Brassicales</taxon>
        <taxon>Brassicaceae</taxon>
        <taxon>Brassiceae</taxon>
        <taxon>Brassica</taxon>
    </lineage>
</organism>
<evidence type="ECO:0000313" key="2">
    <source>
        <dbReference type="Proteomes" id="UP000824890"/>
    </source>
</evidence>
<proteinExistence type="predicted"/>
<protein>
    <submittedName>
        <fullName evidence="1">Uncharacterized protein</fullName>
    </submittedName>
</protein>
<evidence type="ECO:0000313" key="1">
    <source>
        <dbReference type="EMBL" id="KAH0893189.1"/>
    </source>
</evidence>
<name>A0ABQ8AKU8_BRANA</name>
<sequence length="224" mass="25558">MPPFLTPTRPVEPQGGGGGRRFFGVVISFETFCCEFLPNCFASEHLLEGKHGGPEGPPQTGGCTHEDLKLWFAEQLKKLSTEFKHQLCEMEKNICRRFWVPEATINKCRKRKANEDNHGPSKFQFSGGKRTRSLIRRKKHSYALRSGDGNDTSEVVHPSDHELRDTPALFEREKCFENEYHNTRSLPFDENIADEVKSVTLVLLLGYAYTQRCCGLSATRKIRH</sequence>
<dbReference type="EMBL" id="JAGKQM010000013">
    <property type="protein sequence ID" value="KAH0893189.1"/>
    <property type="molecule type" value="Genomic_DNA"/>
</dbReference>
<reference evidence="1 2" key="1">
    <citation type="submission" date="2021-05" db="EMBL/GenBank/DDBJ databases">
        <title>Genome Assembly of Synthetic Allotetraploid Brassica napus Reveals Homoeologous Exchanges between Subgenomes.</title>
        <authorList>
            <person name="Davis J.T."/>
        </authorList>
    </citation>
    <scope>NUCLEOTIDE SEQUENCE [LARGE SCALE GENOMIC DNA]</scope>
    <source>
        <strain evidence="2">cv. Da-Ae</strain>
        <tissue evidence="1">Seedling</tissue>
    </source>
</reference>
<accession>A0ABQ8AKU8</accession>